<feature type="transmembrane region" description="Helical" evidence="1">
    <location>
        <begin position="189"/>
        <end position="210"/>
    </location>
</feature>
<proteinExistence type="predicted"/>
<sequence length="389" mass="41995">MKVVVGATHGAGKPAPSQFGLINLLKAGAAQLIVLHHLAFYGPMSDYARVLFPSLIDWLSGSARIAVQVFLVIGGFLAAKSLAPSGHAGYAQPLHAIWRRYAKLAPAFLAATLIAAVASAWAAKWMSHDSISAPATLAQLSAHALLLHGVLGYPSVSAGAWYVAIDFQLYALMVLALWVAGIVEGKRPLAWLMPLSVAFGITLSLLYFNLDSDWDNWAPYFFGSYGLGLMAWWASDPRRKPGIAVLLMMMALLPAVAGLALEFRSRIALAAVVACVLFLFGRTRISADGRAWRAINGMGKISYSVFLIHFPVCLLVNAVFTRFVEPDPLLQAFGMLVAWGFSLAAGAAFHRWVEEPLGRFMDFVAGQLVVRDVHIPRPLPTRSGGVSLR</sequence>
<organism evidence="3 4">
    <name type="scientific">Duganella rivi</name>
    <dbReference type="NCBI Taxonomy" id="2666083"/>
    <lineage>
        <taxon>Bacteria</taxon>
        <taxon>Pseudomonadati</taxon>
        <taxon>Pseudomonadota</taxon>
        <taxon>Betaproteobacteria</taxon>
        <taxon>Burkholderiales</taxon>
        <taxon>Oxalobacteraceae</taxon>
        <taxon>Telluria group</taxon>
        <taxon>Duganella</taxon>
    </lineage>
</organism>
<evidence type="ECO:0000313" key="3">
    <source>
        <dbReference type="EMBL" id="MYM68301.1"/>
    </source>
</evidence>
<evidence type="ECO:0000259" key="2">
    <source>
        <dbReference type="Pfam" id="PF01757"/>
    </source>
</evidence>
<dbReference type="RefSeq" id="WP_161014810.1">
    <property type="nucleotide sequence ID" value="NZ_WWCK01000004.1"/>
</dbReference>
<feature type="transmembrane region" description="Helical" evidence="1">
    <location>
        <begin position="216"/>
        <end position="235"/>
    </location>
</feature>
<feature type="domain" description="Acyltransferase 3" evidence="2">
    <location>
        <begin position="22"/>
        <end position="342"/>
    </location>
</feature>
<evidence type="ECO:0000313" key="4">
    <source>
        <dbReference type="Proteomes" id="UP000450012"/>
    </source>
</evidence>
<dbReference type="AlphaFoldDB" id="A0A7X4KBM2"/>
<feature type="transmembrane region" description="Helical" evidence="1">
    <location>
        <begin position="160"/>
        <end position="182"/>
    </location>
</feature>
<gene>
    <name evidence="3" type="ORF">GTP45_15900</name>
</gene>
<feature type="transmembrane region" description="Helical" evidence="1">
    <location>
        <begin position="104"/>
        <end position="123"/>
    </location>
</feature>
<dbReference type="PANTHER" id="PTHR23028:SF131">
    <property type="entry name" value="BLR2367 PROTEIN"/>
    <property type="match status" value="1"/>
</dbReference>
<keyword evidence="4" id="KW-1185">Reference proteome</keyword>
<feature type="transmembrane region" description="Helical" evidence="1">
    <location>
        <begin position="61"/>
        <end position="83"/>
    </location>
</feature>
<comment type="caution">
    <text evidence="3">The sequence shown here is derived from an EMBL/GenBank/DDBJ whole genome shotgun (WGS) entry which is preliminary data.</text>
</comment>
<feature type="transmembrane region" description="Helical" evidence="1">
    <location>
        <begin position="305"/>
        <end position="324"/>
    </location>
</feature>
<dbReference type="GO" id="GO:0016747">
    <property type="term" value="F:acyltransferase activity, transferring groups other than amino-acyl groups"/>
    <property type="evidence" value="ECO:0007669"/>
    <property type="project" value="InterPro"/>
</dbReference>
<dbReference type="GO" id="GO:0000271">
    <property type="term" value="P:polysaccharide biosynthetic process"/>
    <property type="evidence" value="ECO:0007669"/>
    <property type="project" value="TreeGrafter"/>
</dbReference>
<dbReference type="Pfam" id="PF01757">
    <property type="entry name" value="Acyl_transf_3"/>
    <property type="match status" value="1"/>
</dbReference>
<dbReference type="InterPro" id="IPR050879">
    <property type="entry name" value="Acyltransferase_3"/>
</dbReference>
<dbReference type="GO" id="GO:0016020">
    <property type="term" value="C:membrane"/>
    <property type="evidence" value="ECO:0007669"/>
    <property type="project" value="TreeGrafter"/>
</dbReference>
<accession>A0A7X4KBM2</accession>
<dbReference type="PANTHER" id="PTHR23028">
    <property type="entry name" value="ACETYLTRANSFERASE"/>
    <property type="match status" value="1"/>
</dbReference>
<evidence type="ECO:0000256" key="1">
    <source>
        <dbReference type="SAM" id="Phobius"/>
    </source>
</evidence>
<keyword evidence="3" id="KW-0808">Transferase</keyword>
<dbReference type="InterPro" id="IPR002656">
    <property type="entry name" value="Acyl_transf_3_dom"/>
</dbReference>
<reference evidence="3 4" key="1">
    <citation type="submission" date="2019-12" db="EMBL/GenBank/DDBJ databases">
        <title>Novel species isolated from a subtropical stream in China.</title>
        <authorList>
            <person name="Lu H."/>
        </authorList>
    </citation>
    <scope>NUCLEOTIDE SEQUENCE [LARGE SCALE GENOMIC DNA]</scope>
    <source>
        <strain evidence="3 4">FT55W</strain>
    </source>
</reference>
<keyword evidence="1" id="KW-0472">Membrane</keyword>
<dbReference type="EMBL" id="WWCK01000004">
    <property type="protein sequence ID" value="MYM68301.1"/>
    <property type="molecule type" value="Genomic_DNA"/>
</dbReference>
<feature type="transmembrane region" description="Helical" evidence="1">
    <location>
        <begin position="267"/>
        <end position="285"/>
    </location>
</feature>
<keyword evidence="1" id="KW-1133">Transmembrane helix</keyword>
<protein>
    <submittedName>
        <fullName evidence="3">Acyltransferase family protein</fullName>
    </submittedName>
</protein>
<feature type="transmembrane region" description="Helical" evidence="1">
    <location>
        <begin position="242"/>
        <end position="261"/>
    </location>
</feature>
<keyword evidence="1" id="KW-0812">Transmembrane</keyword>
<keyword evidence="3" id="KW-0012">Acyltransferase</keyword>
<name>A0A7X4KBM2_9BURK</name>
<feature type="transmembrane region" description="Helical" evidence="1">
    <location>
        <begin position="330"/>
        <end position="349"/>
    </location>
</feature>
<feature type="transmembrane region" description="Helical" evidence="1">
    <location>
        <begin position="21"/>
        <end position="41"/>
    </location>
</feature>
<dbReference type="Proteomes" id="UP000450012">
    <property type="component" value="Unassembled WGS sequence"/>
</dbReference>